<evidence type="ECO:0000313" key="2">
    <source>
        <dbReference type="EMBL" id="MPM65984.1"/>
    </source>
</evidence>
<proteinExistence type="predicted"/>
<protein>
    <recommendedName>
        <fullName evidence="1">YvlB/LiaX N-terminal domain-containing protein</fullName>
    </recommendedName>
</protein>
<name>A0A645BW22_9ZZZZ</name>
<sequence>MTSSDERLRVLKLIEEGKISASEAVSMLDAASKPENETGQSTVVANEPPRYIHVLVTDMDSGKARVNIRMPINLVNTGIKMGAHLSTEINVLDTNQINDYIKRGITGQVLDVMDDDEGERVQIFLEK</sequence>
<accession>A0A645BW22</accession>
<reference evidence="2" key="1">
    <citation type="submission" date="2019-08" db="EMBL/GenBank/DDBJ databases">
        <authorList>
            <person name="Kucharzyk K."/>
            <person name="Murdoch R.W."/>
            <person name="Higgins S."/>
            <person name="Loffler F."/>
        </authorList>
    </citation>
    <scope>NUCLEOTIDE SEQUENCE</scope>
</reference>
<dbReference type="EMBL" id="VSSQ01020821">
    <property type="protein sequence ID" value="MPM65984.1"/>
    <property type="molecule type" value="Genomic_DNA"/>
</dbReference>
<organism evidence="2">
    <name type="scientific">bioreactor metagenome</name>
    <dbReference type="NCBI Taxonomy" id="1076179"/>
    <lineage>
        <taxon>unclassified sequences</taxon>
        <taxon>metagenomes</taxon>
        <taxon>ecological metagenomes</taxon>
    </lineage>
</organism>
<dbReference type="Pfam" id="PF22746">
    <property type="entry name" value="SHOCT-like_DUF2089-C"/>
    <property type="match status" value="1"/>
</dbReference>
<gene>
    <name evidence="2" type="ORF">SDC9_112888</name>
</gene>
<dbReference type="AlphaFoldDB" id="A0A645BW22"/>
<evidence type="ECO:0000259" key="1">
    <source>
        <dbReference type="Pfam" id="PF22746"/>
    </source>
</evidence>
<feature type="domain" description="YvlB/LiaX N-terminal" evidence="1">
    <location>
        <begin position="5"/>
        <end position="34"/>
    </location>
</feature>
<comment type="caution">
    <text evidence="2">The sequence shown here is derived from an EMBL/GenBank/DDBJ whole genome shotgun (WGS) entry which is preliminary data.</text>
</comment>
<dbReference type="InterPro" id="IPR053959">
    <property type="entry name" value="YvlB/LiaX_N"/>
</dbReference>